<gene>
    <name evidence="1" type="ORF">HP507_17315</name>
</gene>
<sequence>MPKNRPALPVDRSARGRIVDAQLHLLDRQVLDANAEPLMVVDDIEIEGVTDDGKRPSDDVPPTLTRLLAGATLGTRVFGGRPPRSRLDGVHWREVTDLGIVVSVSGEAEDRDLTWQERWLRDHLVKRIPGGRHAPE</sequence>
<proteinExistence type="predicted"/>
<dbReference type="EMBL" id="JABMCE010000086">
    <property type="protein sequence ID" value="NUU15591.1"/>
    <property type="molecule type" value="Genomic_DNA"/>
</dbReference>
<dbReference type="RefSeq" id="WP_175353033.1">
    <property type="nucleotide sequence ID" value="NZ_BAAAWQ010000001.1"/>
</dbReference>
<name>A0ABX2MIB6_9MICO</name>
<organism evidence="1 2">
    <name type="scientific">Curtobacterium pusillum</name>
    <dbReference type="NCBI Taxonomy" id="69373"/>
    <lineage>
        <taxon>Bacteria</taxon>
        <taxon>Bacillati</taxon>
        <taxon>Actinomycetota</taxon>
        <taxon>Actinomycetes</taxon>
        <taxon>Micrococcales</taxon>
        <taxon>Microbacteriaceae</taxon>
        <taxon>Curtobacterium</taxon>
    </lineage>
</organism>
<protein>
    <submittedName>
        <fullName evidence="1">Uncharacterized protein</fullName>
    </submittedName>
</protein>
<dbReference type="Proteomes" id="UP000573001">
    <property type="component" value="Unassembled WGS sequence"/>
</dbReference>
<evidence type="ECO:0000313" key="1">
    <source>
        <dbReference type="EMBL" id="NUU15591.1"/>
    </source>
</evidence>
<evidence type="ECO:0000313" key="2">
    <source>
        <dbReference type="Proteomes" id="UP000573001"/>
    </source>
</evidence>
<keyword evidence="2" id="KW-1185">Reference proteome</keyword>
<reference evidence="1 2" key="1">
    <citation type="submission" date="2020-05" db="EMBL/GenBank/DDBJ databases">
        <title>Genome Sequencing of Type Strains.</title>
        <authorList>
            <person name="Lemaire J.F."/>
            <person name="Inderbitzin P."/>
            <person name="Gregorio O.A."/>
            <person name="Collins S.B."/>
            <person name="Wespe N."/>
            <person name="Knight-Connoni V."/>
        </authorList>
    </citation>
    <scope>NUCLEOTIDE SEQUENCE [LARGE SCALE GENOMIC DNA]</scope>
    <source>
        <strain evidence="1 2">ATCC 19096</strain>
    </source>
</reference>
<accession>A0ABX2MIB6</accession>
<comment type="caution">
    <text evidence="1">The sequence shown here is derived from an EMBL/GenBank/DDBJ whole genome shotgun (WGS) entry which is preliminary data.</text>
</comment>